<dbReference type="EMBL" id="RJVJ01000001">
    <property type="protein sequence ID" value="ROR42579.1"/>
    <property type="molecule type" value="Genomic_DNA"/>
</dbReference>
<sequence>MNADLNWRPLEIGPSDVGAAATAEGLLAHLRDHGDLEDLLVKEKAVVFRGFGVAPGELDGALDLLLPNRLAYVHGNSPRTKVGKNVYTSTEYPQEYTISMHNEMSYAHQWPARLAFYCEVAPATGGATPVVDGVRWLEALDDEVREAFAGGVRYTQNLHDGYGLGKSWQQTFETDDRGAVEEFLAGAEAGWEWKADGTLRITQLRRATTRHPVDGTEVWFNQADQWHAAGLGDETAATLARILPPEDLPQSVTFADGSPIPAEWVLQIRDRGLDSAVDVDWNAGDLLLIDNVMVGHGRRPFTGSRRVLVAMSNSAADAARAEQLRTAVDAA</sequence>
<evidence type="ECO:0000313" key="6">
    <source>
        <dbReference type="EMBL" id="ROR42579.1"/>
    </source>
</evidence>
<dbReference type="InterPro" id="IPR050411">
    <property type="entry name" value="AlphaKG_dependent_hydroxylases"/>
</dbReference>
<dbReference type="Gene3D" id="3.60.130.10">
    <property type="entry name" value="Clavaminate synthase-like"/>
    <property type="match status" value="1"/>
</dbReference>
<dbReference type="InterPro" id="IPR003819">
    <property type="entry name" value="TauD/TfdA-like"/>
</dbReference>
<dbReference type="OrthoDB" id="9769888at2"/>
<evidence type="ECO:0000313" key="8">
    <source>
        <dbReference type="Proteomes" id="UP000266906"/>
    </source>
</evidence>
<dbReference type="EMBL" id="RKQG01000001">
    <property type="protein sequence ID" value="RPE33073.1"/>
    <property type="molecule type" value="Genomic_DNA"/>
</dbReference>
<dbReference type="Proteomes" id="UP000266906">
    <property type="component" value="Unassembled WGS sequence"/>
</dbReference>
<dbReference type="SUPFAM" id="SSF51197">
    <property type="entry name" value="Clavaminate synthase-like"/>
    <property type="match status" value="1"/>
</dbReference>
<evidence type="ECO:0000256" key="4">
    <source>
        <dbReference type="ARBA" id="ARBA00023194"/>
    </source>
</evidence>
<dbReference type="AlphaFoldDB" id="A0A3N4RI97"/>
<dbReference type="RefSeq" id="WP_123553324.1">
    <property type="nucleotide sequence ID" value="NZ_JBEYIY010000019.1"/>
</dbReference>
<dbReference type="InterPro" id="IPR042098">
    <property type="entry name" value="TauD-like_sf"/>
</dbReference>
<evidence type="ECO:0000256" key="1">
    <source>
        <dbReference type="ARBA" id="ARBA00001954"/>
    </source>
</evidence>
<dbReference type="GO" id="GO:0051213">
    <property type="term" value="F:dioxygenase activity"/>
    <property type="evidence" value="ECO:0007669"/>
    <property type="project" value="UniProtKB-KW"/>
</dbReference>
<evidence type="ECO:0000256" key="2">
    <source>
        <dbReference type="ARBA" id="ARBA00023002"/>
    </source>
</evidence>
<gene>
    <name evidence="7" type="ORF">EDD38_1352</name>
    <name evidence="6" type="ORF">EDD39_0704</name>
</gene>
<evidence type="ECO:0000313" key="7">
    <source>
        <dbReference type="EMBL" id="RPE33073.1"/>
    </source>
</evidence>
<keyword evidence="2" id="KW-0560">Oxidoreductase</keyword>
<dbReference type="PANTHER" id="PTHR10696:SF56">
    <property type="entry name" value="TAUD_TFDA-LIKE DOMAIN-CONTAINING PROTEIN"/>
    <property type="match status" value="1"/>
</dbReference>
<accession>A0A3N4RI97</accession>
<evidence type="ECO:0000256" key="3">
    <source>
        <dbReference type="ARBA" id="ARBA00023004"/>
    </source>
</evidence>
<organism evidence="7 8">
    <name type="scientific">Kitasatospora cineracea</name>
    <dbReference type="NCBI Taxonomy" id="88074"/>
    <lineage>
        <taxon>Bacteria</taxon>
        <taxon>Bacillati</taxon>
        <taxon>Actinomycetota</taxon>
        <taxon>Actinomycetes</taxon>
        <taxon>Kitasatosporales</taxon>
        <taxon>Streptomycetaceae</taxon>
        <taxon>Kitasatospora</taxon>
    </lineage>
</organism>
<evidence type="ECO:0000259" key="5">
    <source>
        <dbReference type="Pfam" id="PF02668"/>
    </source>
</evidence>
<dbReference type="Pfam" id="PF02668">
    <property type="entry name" value="TauD"/>
    <property type="match status" value="1"/>
</dbReference>
<dbReference type="Proteomes" id="UP000267408">
    <property type="component" value="Unassembled WGS sequence"/>
</dbReference>
<keyword evidence="7" id="KW-0223">Dioxygenase</keyword>
<comment type="cofactor">
    <cofactor evidence="1">
        <name>Fe(2+)</name>
        <dbReference type="ChEBI" id="CHEBI:29033"/>
    </cofactor>
</comment>
<name>A0A3N4RI97_9ACTN</name>
<keyword evidence="3" id="KW-0408">Iron</keyword>
<keyword evidence="4" id="KW-0045">Antibiotic biosynthesis</keyword>
<protein>
    <submittedName>
        <fullName evidence="7">Alpha-ketoglutarate-dependent taurine dioxygenase</fullName>
    </submittedName>
</protein>
<dbReference type="PANTHER" id="PTHR10696">
    <property type="entry name" value="GAMMA-BUTYROBETAINE HYDROXYLASE-RELATED"/>
    <property type="match status" value="1"/>
</dbReference>
<evidence type="ECO:0000313" key="9">
    <source>
        <dbReference type="Proteomes" id="UP000267408"/>
    </source>
</evidence>
<keyword evidence="8" id="KW-1185">Reference proteome</keyword>
<feature type="domain" description="TauD/TfdA-like" evidence="5">
    <location>
        <begin position="33"/>
        <end position="309"/>
    </location>
</feature>
<accession>A0A8G1UJ94</accession>
<dbReference type="GO" id="GO:0017000">
    <property type="term" value="P:antibiotic biosynthetic process"/>
    <property type="evidence" value="ECO:0007669"/>
    <property type="project" value="UniProtKB-KW"/>
</dbReference>
<reference evidence="8 9" key="1">
    <citation type="submission" date="2018-11" db="EMBL/GenBank/DDBJ databases">
        <title>Sequencing the genomes of 1000 actinobacteria strains.</title>
        <authorList>
            <person name="Klenk H.-P."/>
        </authorList>
    </citation>
    <scope>NUCLEOTIDE SEQUENCE [LARGE SCALE GENOMIC DNA]</scope>
    <source>
        <strain evidence="6 9">DSM 44780</strain>
        <strain evidence="7 8">DSM 44781</strain>
    </source>
</reference>
<proteinExistence type="predicted"/>
<comment type="caution">
    <text evidence="7">The sequence shown here is derived from an EMBL/GenBank/DDBJ whole genome shotgun (WGS) entry which is preliminary data.</text>
</comment>